<dbReference type="Gene3D" id="3.40.630.30">
    <property type="match status" value="1"/>
</dbReference>
<evidence type="ECO:0000313" key="2">
    <source>
        <dbReference type="EMBL" id="SHE59499.1"/>
    </source>
</evidence>
<feature type="domain" description="BioF2-like acetyltransferase" evidence="1">
    <location>
        <begin position="199"/>
        <end position="340"/>
    </location>
</feature>
<reference evidence="3" key="1">
    <citation type="submission" date="2016-11" db="EMBL/GenBank/DDBJ databases">
        <authorList>
            <person name="Varghese N."/>
            <person name="Submissions S."/>
        </authorList>
    </citation>
    <scope>NUCLEOTIDE SEQUENCE [LARGE SCALE GENOMIC DNA]</scope>
    <source>
        <strain evidence="3">CGMCC 1.7063</strain>
    </source>
</reference>
<dbReference type="RefSeq" id="WP_073270653.1">
    <property type="nucleotide sequence ID" value="NZ_FQVA01000001.1"/>
</dbReference>
<evidence type="ECO:0000313" key="3">
    <source>
        <dbReference type="Proteomes" id="UP000184170"/>
    </source>
</evidence>
<organism evidence="2 3">
    <name type="scientific">Microbulbifer donghaiensis</name>
    <dbReference type="NCBI Taxonomy" id="494016"/>
    <lineage>
        <taxon>Bacteria</taxon>
        <taxon>Pseudomonadati</taxon>
        <taxon>Pseudomonadota</taxon>
        <taxon>Gammaproteobacteria</taxon>
        <taxon>Cellvibrionales</taxon>
        <taxon>Microbulbiferaceae</taxon>
        <taxon>Microbulbifer</taxon>
    </lineage>
</organism>
<dbReference type="InterPro" id="IPR038740">
    <property type="entry name" value="BioF2-like_GNAT_dom"/>
</dbReference>
<accession>A0A1M4US32</accession>
<dbReference type="Proteomes" id="UP000184170">
    <property type="component" value="Unassembled WGS sequence"/>
</dbReference>
<dbReference type="GO" id="GO:0016740">
    <property type="term" value="F:transferase activity"/>
    <property type="evidence" value="ECO:0007669"/>
    <property type="project" value="UniProtKB-KW"/>
</dbReference>
<dbReference type="SUPFAM" id="SSF55729">
    <property type="entry name" value="Acyl-CoA N-acyltransferases (Nat)"/>
    <property type="match status" value="1"/>
</dbReference>
<sequence length="564" mass="62442">MLPAAEAREEIQTAGEGADAHPIACSSVEVLIGEAAHRQLMDSAFIEAWRDLYDACPWGTAGQRPEFVQTWCRVYREQEEPILLLERAGSKLTGCLPLTRPIGEDADGAPLRQAGYTDCEYQVWLATPDRADAFFPRAVACLEREIGPQTLDLGQLPPAMPRGWLSRDKLRFRCQLGQTERRIVHVSDRDEVERYVRGKKRLRTTMNKLKRSGQVRVRRLREPDEILAFFPRFQAMFEFRKGAVYNVLPFRDSPLRRRFLEEQARVPGLLHVTVLERDGELLAAHVGTAGKRELSVAGIVHSEFESHHSPGSLLLLELTRILCEEGFKILDMTPGGDAYKARMSKIVEPVFELIVHRSIAHAMAVLGRRRLKAIGRAALQRLPESVRARLSGLGFRSRSQPLAEDAGRGADVVSDVHFLYPLAHDEAAAESTIETTASWVHNDISALQAVVADRSGYLDLLKRAHAHVCVGGQLFCRYSGDSESVEAIAFVTPAAALNVPFPLPEGARLIVELDYLEDCPRALADWVRELSQVVGPTPESPVFVALRSAVAAECLPAAGSACIA</sequence>
<keyword evidence="2" id="KW-0808">Transferase</keyword>
<dbReference type="OrthoDB" id="9148175at2"/>
<protein>
    <submittedName>
        <fullName evidence="2">Acetyltransferase involved in cellulose biosynthesis, CelD/BcsL family</fullName>
    </submittedName>
</protein>
<dbReference type="InterPro" id="IPR016181">
    <property type="entry name" value="Acyl_CoA_acyltransferase"/>
</dbReference>
<dbReference type="AlphaFoldDB" id="A0A1M4US32"/>
<dbReference type="EMBL" id="FQVA01000001">
    <property type="protein sequence ID" value="SHE59499.1"/>
    <property type="molecule type" value="Genomic_DNA"/>
</dbReference>
<evidence type="ECO:0000259" key="1">
    <source>
        <dbReference type="Pfam" id="PF13480"/>
    </source>
</evidence>
<name>A0A1M4US32_9GAMM</name>
<gene>
    <name evidence="2" type="ORF">SAMN04487965_0237</name>
</gene>
<keyword evidence="3" id="KW-1185">Reference proteome</keyword>
<proteinExistence type="predicted"/>
<dbReference type="Pfam" id="PF13480">
    <property type="entry name" value="Acetyltransf_6"/>
    <property type="match status" value="1"/>
</dbReference>